<sequence length="418" mass="44492">MRDAKERGLRPSEALAELLATPSTSPRSHVVVDSLARAESLAVLDDLAGREWTLDTVKSGATAAIFGLAIGDALGYPTEFLDIAQLTSRYGSWRQLELPVRSGVARVSDDTQMTLAVIEALADVADHGVSSLTAATIEPALRARFVEWLHSPDNNRAPGRTCLDACAALERGVPWQEATVMASKGCGANMRVAPVGLLPGLTAQQRAGTAQLQAALTHGHPTALAASDLTAHAVWLLTHNCHPSELLARLRHYGRAARRTYHGDWLGDLAQRAGASDPADFIAHGWDETLAALDRISAALDRPDPERDPCEVAGAGWIAEEALAAALYCFLLFPDEPVAVVQRAAFSSGDSDSVAALAGAFAGAWIGGPSWPADWVRALEYHDRVRPLVGPWDAGNPQSYRGTPGAQQRHRGTPGRRA</sequence>
<dbReference type="InterPro" id="IPR036705">
    <property type="entry name" value="Ribosyl_crysJ1_sf"/>
</dbReference>
<reference evidence="3" key="2">
    <citation type="submission" date="2020-09" db="EMBL/GenBank/DDBJ databases">
        <authorList>
            <person name="Luo X."/>
        </authorList>
    </citation>
    <scope>NUCLEOTIDE SEQUENCE</scope>
    <source>
        <strain evidence="3">TRM S81-3</strain>
    </source>
</reference>
<dbReference type="PANTHER" id="PTHR16222:SF12">
    <property type="entry name" value="ADP-RIBOSYLGLYCOHYDROLASE-RELATED"/>
    <property type="match status" value="1"/>
</dbReference>
<dbReference type="Pfam" id="PF03747">
    <property type="entry name" value="ADP_ribosyl_GH"/>
    <property type="match status" value="1"/>
</dbReference>
<dbReference type="InterPro" id="IPR050792">
    <property type="entry name" value="ADP-ribosylglycohydrolase"/>
</dbReference>
<feature type="binding site" evidence="1">
    <location>
        <position position="352"/>
    </location>
    <ligand>
        <name>Mg(2+)</name>
        <dbReference type="ChEBI" id="CHEBI:18420"/>
        <label>1</label>
    </ligand>
</feature>
<dbReference type="Proteomes" id="UP000621210">
    <property type="component" value="Unassembled WGS sequence"/>
</dbReference>
<protein>
    <submittedName>
        <fullName evidence="3">ADP-ribosylglycohydrolase family protein</fullName>
    </submittedName>
</protein>
<proteinExistence type="predicted"/>
<feature type="binding site" evidence="1">
    <location>
        <position position="108"/>
    </location>
    <ligand>
        <name>Mg(2+)</name>
        <dbReference type="ChEBI" id="CHEBI:18420"/>
        <label>1</label>
    </ligand>
</feature>
<dbReference type="AlphaFoldDB" id="A0A926L5H5"/>
<feature type="compositionally biased region" description="Basic residues" evidence="2">
    <location>
        <begin position="408"/>
        <end position="418"/>
    </location>
</feature>
<dbReference type="Gene3D" id="1.10.4080.10">
    <property type="entry name" value="ADP-ribosylation/Crystallin J1"/>
    <property type="match status" value="1"/>
</dbReference>
<evidence type="ECO:0000313" key="3">
    <source>
        <dbReference type="EMBL" id="MBD0422985.1"/>
    </source>
</evidence>
<dbReference type="SUPFAM" id="SSF101478">
    <property type="entry name" value="ADP-ribosylglycohydrolase"/>
    <property type="match status" value="1"/>
</dbReference>
<feature type="binding site" evidence="1">
    <location>
        <position position="110"/>
    </location>
    <ligand>
        <name>Mg(2+)</name>
        <dbReference type="ChEBI" id="CHEBI:18420"/>
        <label>1</label>
    </ligand>
</feature>
<accession>A0A926L5H5</accession>
<name>A0A926L5H5_9ACTN</name>
<organism evidence="3 4">
    <name type="scientific">Streptomyces griseicoloratus</name>
    <dbReference type="NCBI Taxonomy" id="2752516"/>
    <lineage>
        <taxon>Bacteria</taxon>
        <taxon>Bacillati</taxon>
        <taxon>Actinomycetota</taxon>
        <taxon>Actinomycetes</taxon>
        <taxon>Kitasatosporales</taxon>
        <taxon>Streptomycetaceae</taxon>
        <taxon>Streptomyces</taxon>
    </lineage>
</organism>
<dbReference type="InterPro" id="IPR005502">
    <property type="entry name" value="Ribosyl_crysJ1"/>
</dbReference>
<keyword evidence="1" id="KW-0460">Magnesium</keyword>
<feature type="binding site" evidence="1">
    <location>
        <position position="353"/>
    </location>
    <ligand>
        <name>Mg(2+)</name>
        <dbReference type="ChEBI" id="CHEBI:18420"/>
        <label>1</label>
    </ligand>
</feature>
<comment type="cofactor">
    <cofactor evidence="1">
        <name>Mg(2+)</name>
        <dbReference type="ChEBI" id="CHEBI:18420"/>
    </cofactor>
    <text evidence="1">Binds 2 magnesium ions per subunit.</text>
</comment>
<dbReference type="PANTHER" id="PTHR16222">
    <property type="entry name" value="ADP-RIBOSYLGLYCOHYDROLASE"/>
    <property type="match status" value="1"/>
</dbReference>
<keyword evidence="1" id="KW-0479">Metal-binding</keyword>
<dbReference type="EMBL" id="JACVQF010000220">
    <property type="protein sequence ID" value="MBD0422985.1"/>
    <property type="molecule type" value="Genomic_DNA"/>
</dbReference>
<dbReference type="GO" id="GO:0046872">
    <property type="term" value="F:metal ion binding"/>
    <property type="evidence" value="ECO:0007669"/>
    <property type="project" value="UniProtKB-KW"/>
</dbReference>
<feature type="binding site" evidence="1">
    <location>
        <position position="350"/>
    </location>
    <ligand>
        <name>Mg(2+)</name>
        <dbReference type="ChEBI" id="CHEBI:18420"/>
        <label>1</label>
    </ligand>
</feature>
<keyword evidence="4" id="KW-1185">Reference proteome</keyword>
<evidence type="ECO:0000313" key="4">
    <source>
        <dbReference type="Proteomes" id="UP000621210"/>
    </source>
</evidence>
<gene>
    <name evidence="3" type="ORF">H0H10_28175</name>
</gene>
<reference evidence="3" key="1">
    <citation type="submission" date="2020-09" db="EMBL/GenBank/DDBJ databases">
        <title>Streptomyces grisecoloratus sp. nov., isolated from cotton soil.</title>
        <authorList>
            <person name="Xing L."/>
        </authorList>
    </citation>
    <scope>NUCLEOTIDE SEQUENCE</scope>
    <source>
        <strain evidence="3">TRM S81-3</strain>
    </source>
</reference>
<evidence type="ECO:0000256" key="2">
    <source>
        <dbReference type="SAM" id="MobiDB-lite"/>
    </source>
</evidence>
<feature type="region of interest" description="Disordered" evidence="2">
    <location>
        <begin position="392"/>
        <end position="418"/>
    </location>
</feature>
<evidence type="ECO:0000256" key="1">
    <source>
        <dbReference type="PIRSR" id="PIRSR605502-1"/>
    </source>
</evidence>
<comment type="caution">
    <text evidence="3">The sequence shown here is derived from an EMBL/GenBank/DDBJ whole genome shotgun (WGS) entry which is preliminary data.</text>
</comment>
<feature type="binding site" evidence="1">
    <location>
        <position position="109"/>
    </location>
    <ligand>
        <name>Mg(2+)</name>
        <dbReference type="ChEBI" id="CHEBI:18420"/>
        <label>1</label>
    </ligand>
</feature>